<dbReference type="OMA" id="LPNAMCA"/>
<dbReference type="GO" id="GO:0005794">
    <property type="term" value="C:Golgi apparatus"/>
    <property type="evidence" value="ECO:0007669"/>
    <property type="project" value="UniProtKB-SubCell"/>
</dbReference>
<evidence type="ECO:0000256" key="13">
    <source>
        <dbReference type="RuleBase" id="RU003925"/>
    </source>
</evidence>
<dbReference type="PRINTS" id="PR00328">
    <property type="entry name" value="SAR1GTPBP"/>
</dbReference>
<dbReference type="EMBL" id="CM002928">
    <property type="protein sequence ID" value="KGN43896.1"/>
    <property type="molecule type" value="Genomic_DNA"/>
</dbReference>
<evidence type="ECO:0000256" key="4">
    <source>
        <dbReference type="ARBA" id="ARBA00022707"/>
    </source>
</evidence>
<keyword evidence="3 14" id="KW-0813">Transport</keyword>
<dbReference type="NCBIfam" id="TIGR00231">
    <property type="entry name" value="small_GTP"/>
    <property type="match status" value="1"/>
</dbReference>
<feature type="binding site" evidence="11">
    <location>
        <position position="70"/>
    </location>
    <ligand>
        <name>GTP</name>
        <dbReference type="ChEBI" id="CHEBI:37565"/>
    </ligand>
</feature>
<accession>A0A0A0K7V4</accession>
<comment type="function">
    <text evidence="14">GTP-binding protein involved in protein trafficking; modulates vesicle budding and uncoating within the Golgi apparatus.</text>
</comment>
<keyword evidence="10 14" id="KW-0449">Lipoprotein</keyword>
<evidence type="ECO:0000256" key="11">
    <source>
        <dbReference type="PIRSR" id="PIRSR606689-1"/>
    </source>
</evidence>
<dbReference type="FunFam" id="3.40.50.300:FF:003500">
    <property type="entry name" value="ADP-ribosylation factor 1"/>
    <property type="match status" value="1"/>
</dbReference>
<dbReference type="GO" id="GO:0005525">
    <property type="term" value="F:GTP binding"/>
    <property type="evidence" value="ECO:0000318"/>
    <property type="project" value="GO_Central"/>
</dbReference>
<evidence type="ECO:0000256" key="5">
    <source>
        <dbReference type="ARBA" id="ARBA00022741"/>
    </source>
</evidence>
<keyword evidence="4 14" id="KW-0519">Myristate</keyword>
<evidence type="ECO:0000256" key="2">
    <source>
        <dbReference type="ARBA" id="ARBA00010290"/>
    </source>
</evidence>
<protein>
    <recommendedName>
        <fullName evidence="14">ADP-ribosylation factor</fullName>
    </recommendedName>
</protein>
<comment type="subcellular location">
    <subcellularLocation>
        <location evidence="1 14">Golgi apparatus</location>
    </subcellularLocation>
</comment>
<evidence type="ECO:0000313" key="16">
    <source>
        <dbReference type="Proteomes" id="UP000029981"/>
    </source>
</evidence>
<dbReference type="SUPFAM" id="SSF52540">
    <property type="entry name" value="P-loop containing nucleoside triphosphate hydrolases"/>
    <property type="match status" value="1"/>
</dbReference>
<dbReference type="Proteomes" id="UP000029981">
    <property type="component" value="Chromosome 7"/>
</dbReference>
<dbReference type="GO" id="GO:0046872">
    <property type="term" value="F:metal ion binding"/>
    <property type="evidence" value="ECO:0007669"/>
    <property type="project" value="UniProtKB-KW"/>
</dbReference>
<name>A0A0A0K7V4_CUCSA</name>
<keyword evidence="12" id="KW-0460">Magnesium</keyword>
<dbReference type="SMART" id="SM00177">
    <property type="entry name" value="ARF"/>
    <property type="match status" value="1"/>
</dbReference>
<evidence type="ECO:0000256" key="1">
    <source>
        <dbReference type="ARBA" id="ARBA00004555"/>
    </source>
</evidence>
<dbReference type="PROSITE" id="PS51417">
    <property type="entry name" value="ARF"/>
    <property type="match status" value="1"/>
</dbReference>
<dbReference type="PANTHER" id="PTHR11711">
    <property type="entry name" value="ADP RIBOSYLATION FACTOR-RELATED"/>
    <property type="match status" value="1"/>
</dbReference>
<dbReference type="CDD" id="cd04150">
    <property type="entry name" value="Arf1_5_like"/>
    <property type="match status" value="1"/>
</dbReference>
<reference evidence="15 16" key="3">
    <citation type="journal article" date="2010" name="BMC Genomics">
        <title>Transcriptome sequencing and comparative analysis of cucumber flowers with different sex types.</title>
        <authorList>
            <person name="Guo S."/>
            <person name="Zheng Y."/>
            <person name="Joung J.G."/>
            <person name="Liu S."/>
            <person name="Zhang Z."/>
            <person name="Crasta O.R."/>
            <person name="Sobral B.W."/>
            <person name="Xu Y."/>
            <person name="Huang S."/>
            <person name="Fei Z."/>
        </authorList>
    </citation>
    <scope>NUCLEOTIDE SEQUENCE [LARGE SCALE GENOMIC DNA]</scope>
    <source>
        <strain evidence="16">cv. 9930</strain>
    </source>
</reference>
<dbReference type="Gene3D" id="3.40.50.300">
    <property type="entry name" value="P-loop containing nucleotide triphosphate hydrolases"/>
    <property type="match status" value="1"/>
</dbReference>
<dbReference type="GO" id="GO:0005737">
    <property type="term" value="C:cytoplasm"/>
    <property type="evidence" value="ECO:0000318"/>
    <property type="project" value="GO_Central"/>
</dbReference>
<proteinExistence type="inferred from homology"/>
<dbReference type="InterPro" id="IPR045872">
    <property type="entry name" value="Arf1-5-like"/>
</dbReference>
<dbReference type="InterPro" id="IPR027417">
    <property type="entry name" value="P-loop_NTPase"/>
</dbReference>
<dbReference type="AlphaFoldDB" id="A0A0A0K7V4"/>
<dbReference type="InterPro" id="IPR006689">
    <property type="entry name" value="Small_GTPase_ARF/SAR"/>
</dbReference>
<evidence type="ECO:0000256" key="9">
    <source>
        <dbReference type="ARBA" id="ARBA00023134"/>
    </source>
</evidence>
<evidence type="ECO:0000256" key="7">
    <source>
        <dbReference type="ARBA" id="ARBA00022927"/>
    </source>
</evidence>
<reference evidence="15 16" key="1">
    <citation type="journal article" date="2009" name="Nat. Genet.">
        <title>The genome of the cucumber, Cucumis sativus L.</title>
        <authorList>
            <person name="Huang S."/>
            <person name="Li R."/>
            <person name="Zhang Z."/>
            <person name="Li L."/>
            <person name="Gu X."/>
            <person name="Fan W."/>
            <person name="Lucas W.J."/>
            <person name="Wang X."/>
            <person name="Xie B."/>
            <person name="Ni P."/>
            <person name="Ren Y."/>
            <person name="Zhu H."/>
            <person name="Li J."/>
            <person name="Lin K."/>
            <person name="Jin W."/>
            <person name="Fei Z."/>
            <person name="Li G."/>
            <person name="Staub J."/>
            <person name="Kilian A."/>
            <person name="van der Vossen E.A."/>
            <person name="Wu Y."/>
            <person name="Guo J."/>
            <person name="He J."/>
            <person name="Jia Z."/>
            <person name="Ren Y."/>
            <person name="Tian G."/>
            <person name="Lu Y."/>
            <person name="Ruan J."/>
            <person name="Qian W."/>
            <person name="Wang M."/>
            <person name="Huang Q."/>
            <person name="Li B."/>
            <person name="Xuan Z."/>
            <person name="Cao J."/>
            <person name="Asan"/>
            <person name="Wu Z."/>
            <person name="Zhang J."/>
            <person name="Cai Q."/>
            <person name="Bai Y."/>
            <person name="Zhao B."/>
            <person name="Han Y."/>
            <person name="Li Y."/>
            <person name="Li X."/>
            <person name="Wang S."/>
            <person name="Shi Q."/>
            <person name="Liu S."/>
            <person name="Cho W.K."/>
            <person name="Kim J.Y."/>
            <person name="Xu Y."/>
            <person name="Heller-Uszynska K."/>
            <person name="Miao H."/>
            <person name="Cheng Z."/>
            <person name="Zhang S."/>
            <person name="Wu J."/>
            <person name="Yang Y."/>
            <person name="Kang H."/>
            <person name="Li M."/>
            <person name="Liang H."/>
            <person name="Ren X."/>
            <person name="Shi Z."/>
            <person name="Wen M."/>
            <person name="Jian M."/>
            <person name="Yang H."/>
            <person name="Zhang G."/>
            <person name="Yang Z."/>
            <person name="Chen R."/>
            <person name="Liu S."/>
            <person name="Li J."/>
            <person name="Ma L."/>
            <person name="Liu H."/>
            <person name="Zhou Y."/>
            <person name="Zhao J."/>
            <person name="Fang X."/>
            <person name="Li G."/>
            <person name="Fang L."/>
            <person name="Li Y."/>
            <person name="Liu D."/>
            <person name="Zheng H."/>
            <person name="Zhang Y."/>
            <person name="Qin N."/>
            <person name="Li Z."/>
            <person name="Yang G."/>
            <person name="Yang S."/>
            <person name="Bolund L."/>
            <person name="Kristiansen K."/>
            <person name="Zheng H."/>
            <person name="Li S."/>
            <person name="Zhang X."/>
            <person name="Yang H."/>
            <person name="Wang J."/>
            <person name="Sun R."/>
            <person name="Zhang B."/>
            <person name="Jiang S."/>
            <person name="Wang J."/>
            <person name="Du Y."/>
            <person name="Li S."/>
        </authorList>
    </citation>
    <scope>NUCLEOTIDE SEQUENCE [LARGE SCALE GENOMIC DNA]</scope>
    <source>
        <strain evidence="16">cv. 9930</strain>
    </source>
</reference>
<dbReference type="InterPro" id="IPR005225">
    <property type="entry name" value="Small_GTP-bd"/>
</dbReference>
<keyword evidence="8 14" id="KW-0333">Golgi apparatus</keyword>
<gene>
    <name evidence="15" type="ORF">Csa_7G072830</name>
</gene>
<dbReference type="Gramene" id="KGN43896">
    <property type="protein sequence ID" value="KGN43896"/>
    <property type="gene ID" value="Csa_7G072830"/>
</dbReference>
<dbReference type="GO" id="GO:0016004">
    <property type="term" value="F:phospholipase activator activity"/>
    <property type="evidence" value="ECO:0007669"/>
    <property type="project" value="UniProtKB-ARBA"/>
</dbReference>
<evidence type="ECO:0000256" key="12">
    <source>
        <dbReference type="PIRSR" id="PIRSR606689-2"/>
    </source>
</evidence>
<keyword evidence="6 14" id="KW-0931">ER-Golgi transport</keyword>
<keyword evidence="12" id="KW-0479">Metal-binding</keyword>
<keyword evidence="9 11" id="KW-0342">GTP-binding</keyword>
<dbReference type="Pfam" id="PF00025">
    <property type="entry name" value="Arf"/>
    <property type="match status" value="1"/>
</dbReference>
<evidence type="ECO:0000313" key="15">
    <source>
        <dbReference type="EMBL" id="KGN43896.1"/>
    </source>
</evidence>
<reference evidence="15 16" key="4">
    <citation type="journal article" date="2011" name="BMC Genomics">
        <title>RNA-Seq improves annotation of protein-coding genes in the cucumber genome.</title>
        <authorList>
            <person name="Li Z."/>
            <person name="Zhang Z."/>
            <person name="Yan P."/>
            <person name="Huang S."/>
            <person name="Fei Z."/>
            <person name="Lin K."/>
        </authorList>
    </citation>
    <scope>NUCLEOTIDE SEQUENCE [LARGE SCALE GENOMIC DNA]</scope>
    <source>
        <strain evidence="16">cv. 9930</strain>
    </source>
</reference>
<dbReference type="GO" id="GO:0006886">
    <property type="term" value="P:intracellular protein transport"/>
    <property type="evidence" value="ECO:0000318"/>
    <property type="project" value="GO_Central"/>
</dbReference>
<organism evidence="15 16">
    <name type="scientific">Cucumis sativus</name>
    <name type="common">Cucumber</name>
    <dbReference type="NCBI Taxonomy" id="3659"/>
    <lineage>
        <taxon>Eukaryota</taxon>
        <taxon>Viridiplantae</taxon>
        <taxon>Streptophyta</taxon>
        <taxon>Embryophyta</taxon>
        <taxon>Tracheophyta</taxon>
        <taxon>Spermatophyta</taxon>
        <taxon>Magnoliopsida</taxon>
        <taxon>eudicotyledons</taxon>
        <taxon>Gunneridae</taxon>
        <taxon>Pentapetalae</taxon>
        <taxon>rosids</taxon>
        <taxon>fabids</taxon>
        <taxon>Cucurbitales</taxon>
        <taxon>Cucurbitaceae</taxon>
        <taxon>Benincaseae</taxon>
        <taxon>Cucumis</taxon>
    </lineage>
</organism>
<feature type="binding site" evidence="12">
    <location>
        <position position="31"/>
    </location>
    <ligand>
        <name>Mg(2+)</name>
        <dbReference type="ChEBI" id="CHEBI:18420"/>
    </ligand>
</feature>
<feature type="binding site" evidence="11">
    <location>
        <begin position="24"/>
        <end position="31"/>
    </location>
    <ligand>
        <name>GTP</name>
        <dbReference type="ChEBI" id="CHEBI:37565"/>
    </ligand>
</feature>
<evidence type="ECO:0000256" key="6">
    <source>
        <dbReference type="ARBA" id="ARBA00022892"/>
    </source>
</evidence>
<dbReference type="STRING" id="3659.A0A0A0K7V4"/>
<reference evidence="15 16" key="2">
    <citation type="journal article" date="2009" name="PLoS ONE">
        <title>An integrated genetic and cytogenetic map of the cucumber genome.</title>
        <authorList>
            <person name="Ren Y."/>
            <person name="Zhang Z."/>
            <person name="Liu J."/>
            <person name="Staub J.E."/>
            <person name="Han Y."/>
            <person name="Cheng Z."/>
            <person name="Li X."/>
            <person name="Lu J."/>
            <person name="Miao H."/>
            <person name="Kang H."/>
            <person name="Xie B."/>
            <person name="Gu X."/>
            <person name="Wang X."/>
            <person name="Du Y."/>
            <person name="Jin W."/>
            <person name="Huang S."/>
        </authorList>
    </citation>
    <scope>NUCLEOTIDE SEQUENCE [LARGE SCALE GENOMIC DNA]</scope>
    <source>
        <strain evidence="16">cv. 9930</strain>
    </source>
</reference>
<dbReference type="GO" id="GO:0016192">
    <property type="term" value="P:vesicle-mediated transport"/>
    <property type="evidence" value="ECO:0000318"/>
    <property type="project" value="GO_Central"/>
</dbReference>
<dbReference type="InterPro" id="IPR024156">
    <property type="entry name" value="Small_GTPase_ARF"/>
</dbReference>
<evidence type="ECO:0000256" key="3">
    <source>
        <dbReference type="ARBA" id="ARBA00022448"/>
    </source>
</evidence>
<dbReference type="SMART" id="SM00178">
    <property type="entry name" value="SAR"/>
    <property type="match status" value="1"/>
</dbReference>
<feature type="binding site" evidence="11">
    <location>
        <begin position="126"/>
        <end position="129"/>
    </location>
    <ligand>
        <name>GTP</name>
        <dbReference type="ChEBI" id="CHEBI:37565"/>
    </ligand>
</feature>
<evidence type="ECO:0000256" key="10">
    <source>
        <dbReference type="ARBA" id="ARBA00023288"/>
    </source>
</evidence>
<keyword evidence="16" id="KW-1185">Reference proteome</keyword>
<dbReference type="OrthoDB" id="1887762at2759"/>
<sequence>MGAVISRLRKRLFQNREVRILMLGLDASGKTTILYKLKLGEIVMTVPTIGFNVETVEYKNMSCSVWDVGGQDKIRPLWRHYFQNTQGLVFVVDSVDRGRICEARNELHRILSEAELRNAAVLVFANKQDLPHSMTVSEITTKLGLHTLSQRRWYIQGTSATSGQGLYEGFDWLCNNIWLCNSITNP</sequence>
<evidence type="ECO:0000256" key="14">
    <source>
        <dbReference type="RuleBase" id="RU369003"/>
    </source>
</evidence>
<dbReference type="eggNOG" id="KOG0070">
    <property type="taxonomic scope" value="Eukaryota"/>
</dbReference>
<evidence type="ECO:0000256" key="8">
    <source>
        <dbReference type="ARBA" id="ARBA00023034"/>
    </source>
</evidence>
<feature type="binding site" evidence="12">
    <location>
        <position position="48"/>
    </location>
    <ligand>
        <name>Mg(2+)</name>
        <dbReference type="ChEBI" id="CHEBI:18420"/>
    </ligand>
</feature>
<keyword evidence="7 14" id="KW-0653">Protein transport</keyword>
<comment type="similarity">
    <text evidence="2 13">Belongs to the small GTPase superfamily. Arf family.</text>
</comment>
<keyword evidence="5 11" id="KW-0547">Nucleotide-binding</keyword>
<dbReference type="GO" id="GO:0003924">
    <property type="term" value="F:GTPase activity"/>
    <property type="evidence" value="ECO:0007669"/>
    <property type="project" value="UniProtKB-UniRule"/>
</dbReference>